<dbReference type="Proteomes" id="UP000812672">
    <property type="component" value="Unassembled WGS sequence"/>
</dbReference>
<keyword evidence="5" id="KW-1185">Reference proteome</keyword>
<dbReference type="NCBIfam" id="TIGR02532">
    <property type="entry name" value="IV_pilin_GFxxxE"/>
    <property type="match status" value="1"/>
</dbReference>
<dbReference type="InterPro" id="IPR016785">
    <property type="entry name" value="ComGD"/>
</dbReference>
<evidence type="ECO:0000256" key="1">
    <source>
        <dbReference type="ARBA" id="ARBA00004241"/>
    </source>
</evidence>
<dbReference type="Pfam" id="PF07963">
    <property type="entry name" value="N_methyl"/>
    <property type="match status" value="1"/>
</dbReference>
<dbReference type="PIRSF" id="PIRSF021292">
    <property type="entry name" value="Competence_ComGD"/>
    <property type="match status" value="1"/>
</dbReference>
<name>A0ABS6GL46_9BACI</name>
<keyword evidence="3" id="KW-0812">Transmembrane</keyword>
<keyword evidence="2" id="KW-0178">Competence</keyword>
<keyword evidence="3" id="KW-0472">Membrane</keyword>
<evidence type="ECO:0000313" key="5">
    <source>
        <dbReference type="Proteomes" id="UP000812672"/>
    </source>
</evidence>
<evidence type="ECO:0000256" key="2">
    <source>
        <dbReference type="ARBA" id="ARBA00023287"/>
    </source>
</evidence>
<reference evidence="4 5" key="1">
    <citation type="journal article" date="2011" name="Int. J. Syst. Evol. Microbiol.">
        <title>Allobacillus halotolerans gen. nov., sp. nov. isolated from shrimp paste.</title>
        <authorList>
            <person name="Sheu S.Y."/>
            <person name="Arun A.B."/>
            <person name="Jiang S.R."/>
            <person name="Young C.C."/>
            <person name="Chen W.M."/>
        </authorList>
    </citation>
    <scope>NUCLEOTIDE SEQUENCE [LARGE SCALE GENOMIC DNA]</scope>
    <source>
        <strain evidence="4 5">LMG 24826</strain>
    </source>
</reference>
<keyword evidence="3" id="KW-1133">Transmembrane helix</keyword>
<dbReference type="NCBIfam" id="NF040982">
    <property type="entry name" value="ComGD"/>
    <property type="match status" value="1"/>
</dbReference>
<proteinExistence type="predicted"/>
<protein>
    <submittedName>
        <fullName evidence="4">Prepilin-type N-terminal cleavage/methylation domain-containing protein</fullName>
    </submittedName>
</protein>
<comment type="subcellular location">
    <subcellularLocation>
        <location evidence="1">Cell surface</location>
    </subcellularLocation>
</comment>
<organism evidence="4 5">
    <name type="scientific">Allobacillus halotolerans</name>
    <dbReference type="NCBI Taxonomy" id="570278"/>
    <lineage>
        <taxon>Bacteria</taxon>
        <taxon>Bacillati</taxon>
        <taxon>Bacillota</taxon>
        <taxon>Bacilli</taxon>
        <taxon>Bacillales</taxon>
        <taxon>Bacillaceae</taxon>
        <taxon>Allobacillus</taxon>
    </lineage>
</organism>
<evidence type="ECO:0000256" key="3">
    <source>
        <dbReference type="SAM" id="Phobius"/>
    </source>
</evidence>
<evidence type="ECO:0000313" key="4">
    <source>
        <dbReference type="EMBL" id="MBU6079646.1"/>
    </source>
</evidence>
<feature type="transmembrane region" description="Helical" evidence="3">
    <location>
        <begin position="12"/>
        <end position="34"/>
    </location>
</feature>
<accession>A0ABS6GL46</accession>
<comment type="caution">
    <text evidence="4">The sequence shown here is derived from an EMBL/GenBank/DDBJ whole genome shotgun (WGS) entry which is preliminary data.</text>
</comment>
<dbReference type="RefSeq" id="WP_216686552.1">
    <property type="nucleotide sequence ID" value="NZ_CAUPKR010000001.1"/>
</dbReference>
<sequence>MEIKANRPSNQEGFTLIEILVVLSIVLILSHFYLSVQNRQPSEDTVDQFLETFENDLFYLQQYTMTKQIMPQLYFDPSNHMYSIRHASFAQPLIERKYREDIQVKLNNFKNPLTFTSRGNLSNPGSFQIIFKDYRFKITFSFGKGQFKIEKNKTSMQRINSII</sequence>
<gene>
    <name evidence="4" type="ORF">KQ486_01280</name>
</gene>
<dbReference type="EMBL" id="JAHLZF010000001">
    <property type="protein sequence ID" value="MBU6079646.1"/>
    <property type="molecule type" value="Genomic_DNA"/>
</dbReference>
<dbReference type="InterPro" id="IPR012902">
    <property type="entry name" value="N_methyl_site"/>
</dbReference>